<dbReference type="AlphaFoldDB" id="A0A386Z6T2"/>
<dbReference type="SUPFAM" id="SSF51182">
    <property type="entry name" value="RmlC-like cupins"/>
    <property type="match status" value="1"/>
</dbReference>
<dbReference type="SMART" id="SM00530">
    <property type="entry name" value="HTH_XRE"/>
    <property type="match status" value="1"/>
</dbReference>
<dbReference type="Pfam" id="PF01381">
    <property type="entry name" value="HTH_3"/>
    <property type="match status" value="1"/>
</dbReference>
<dbReference type="InterPro" id="IPR010982">
    <property type="entry name" value="Lambda_DNA-bd_dom_sf"/>
</dbReference>
<keyword evidence="1" id="KW-0238">DNA-binding</keyword>
<keyword evidence="5" id="KW-1185">Reference proteome</keyword>
<evidence type="ECO:0000256" key="2">
    <source>
        <dbReference type="SAM" id="MobiDB-lite"/>
    </source>
</evidence>
<proteinExistence type="predicted"/>
<reference evidence="4 5" key="1">
    <citation type="submission" date="2018-09" db="EMBL/GenBank/DDBJ databases">
        <title>Nocardia yunnanensis sp. nov., an actinomycete isolated from a soil sample.</title>
        <authorList>
            <person name="Zhang J."/>
        </authorList>
    </citation>
    <scope>NUCLEOTIDE SEQUENCE [LARGE SCALE GENOMIC DNA]</scope>
    <source>
        <strain evidence="4 5">CFHS0054</strain>
    </source>
</reference>
<dbReference type="GO" id="GO:0003700">
    <property type="term" value="F:DNA-binding transcription factor activity"/>
    <property type="evidence" value="ECO:0007669"/>
    <property type="project" value="TreeGrafter"/>
</dbReference>
<dbReference type="GO" id="GO:0003677">
    <property type="term" value="F:DNA binding"/>
    <property type="evidence" value="ECO:0007669"/>
    <property type="project" value="UniProtKB-KW"/>
</dbReference>
<organism evidence="4 5">
    <name type="scientific">Nocardia yunnanensis</name>
    <dbReference type="NCBI Taxonomy" id="2382165"/>
    <lineage>
        <taxon>Bacteria</taxon>
        <taxon>Bacillati</taxon>
        <taxon>Actinomycetota</taxon>
        <taxon>Actinomycetes</taxon>
        <taxon>Mycobacteriales</taxon>
        <taxon>Nocardiaceae</taxon>
        <taxon>Nocardia</taxon>
    </lineage>
</organism>
<sequence length="222" mass="24207">MRSARGKPWAFPGRHDRIGGSEERRGVDTEHGRWRRLGHVVHARRLDSGLTLARLAERTGLSQSFLSQFENGHSNSSLRSLQRIADGLGVTATELLAAADNGSHTPIVRAAEDTRLPQSDPADGSVRSLVHGERDLRALEFTGGAAHGAREFTHANDELIYVVRGEITVVAGGEEHVLAAGDTFYCTAGVAHRWWAHTPETTTLLVSVADSMAIRRRPHRSS</sequence>
<dbReference type="Proteomes" id="UP000267164">
    <property type="component" value="Chromosome"/>
</dbReference>
<dbReference type="Gene3D" id="2.60.120.10">
    <property type="entry name" value="Jelly Rolls"/>
    <property type="match status" value="1"/>
</dbReference>
<dbReference type="SUPFAM" id="SSF47413">
    <property type="entry name" value="lambda repressor-like DNA-binding domains"/>
    <property type="match status" value="1"/>
</dbReference>
<dbReference type="Gene3D" id="1.10.260.40">
    <property type="entry name" value="lambda repressor-like DNA-binding domains"/>
    <property type="match status" value="1"/>
</dbReference>
<dbReference type="InterPro" id="IPR014710">
    <property type="entry name" value="RmlC-like_jellyroll"/>
</dbReference>
<evidence type="ECO:0000256" key="1">
    <source>
        <dbReference type="ARBA" id="ARBA00023125"/>
    </source>
</evidence>
<evidence type="ECO:0000313" key="4">
    <source>
        <dbReference type="EMBL" id="AYF73428.1"/>
    </source>
</evidence>
<dbReference type="InterPro" id="IPR011051">
    <property type="entry name" value="RmlC_Cupin_sf"/>
</dbReference>
<feature type="region of interest" description="Disordered" evidence="2">
    <location>
        <begin position="1"/>
        <end position="28"/>
    </location>
</feature>
<dbReference type="Pfam" id="PF07883">
    <property type="entry name" value="Cupin_2"/>
    <property type="match status" value="1"/>
</dbReference>
<gene>
    <name evidence="4" type="ORF">D7D52_05640</name>
</gene>
<accession>A0A386Z6T2</accession>
<dbReference type="InterPro" id="IPR001387">
    <property type="entry name" value="Cro/C1-type_HTH"/>
</dbReference>
<evidence type="ECO:0000259" key="3">
    <source>
        <dbReference type="PROSITE" id="PS50943"/>
    </source>
</evidence>
<evidence type="ECO:0000313" key="5">
    <source>
        <dbReference type="Proteomes" id="UP000267164"/>
    </source>
</evidence>
<dbReference type="PANTHER" id="PTHR46797">
    <property type="entry name" value="HTH-TYPE TRANSCRIPTIONAL REGULATOR"/>
    <property type="match status" value="1"/>
</dbReference>
<dbReference type="OrthoDB" id="4282897at2"/>
<dbReference type="PANTHER" id="PTHR46797:SF1">
    <property type="entry name" value="METHYLPHOSPHONATE SYNTHASE"/>
    <property type="match status" value="1"/>
</dbReference>
<dbReference type="KEGG" id="nyu:D7D52_05640"/>
<dbReference type="CDD" id="cd02209">
    <property type="entry name" value="cupin_XRE_C"/>
    <property type="match status" value="1"/>
</dbReference>
<dbReference type="GO" id="GO:0005829">
    <property type="term" value="C:cytosol"/>
    <property type="evidence" value="ECO:0007669"/>
    <property type="project" value="TreeGrafter"/>
</dbReference>
<dbReference type="InterPro" id="IPR013096">
    <property type="entry name" value="Cupin_2"/>
</dbReference>
<name>A0A386Z6T2_9NOCA</name>
<feature type="domain" description="HTH cro/C1-type" evidence="3">
    <location>
        <begin position="41"/>
        <end position="95"/>
    </location>
</feature>
<dbReference type="EMBL" id="CP032568">
    <property type="protein sequence ID" value="AYF73428.1"/>
    <property type="molecule type" value="Genomic_DNA"/>
</dbReference>
<dbReference type="CDD" id="cd00093">
    <property type="entry name" value="HTH_XRE"/>
    <property type="match status" value="1"/>
</dbReference>
<dbReference type="PROSITE" id="PS50943">
    <property type="entry name" value="HTH_CROC1"/>
    <property type="match status" value="1"/>
</dbReference>
<protein>
    <submittedName>
        <fullName evidence="4">XRE family transcriptional regulator</fullName>
    </submittedName>
</protein>
<feature type="compositionally biased region" description="Basic and acidic residues" evidence="2">
    <location>
        <begin position="13"/>
        <end position="28"/>
    </location>
</feature>
<dbReference type="InterPro" id="IPR050807">
    <property type="entry name" value="TransReg_Diox_bact_type"/>
</dbReference>